<proteinExistence type="predicted"/>
<protein>
    <submittedName>
        <fullName evidence="1">Uncharacterized protein</fullName>
    </submittedName>
</protein>
<sequence length="154" mass="17893">MDDARENELARALDSPDPGVVLEAAHAIRHEWDRAVLRALAEVGGRLQKRLPEMEFDGALRANRTHVETALKRIRLAMTDRCLCAAYLTEDLYNPEREAEAGRVRLLEFIVVPEEYTTRSRCECMACGDIFTVEEREYHYSWWIWQRVATRKKG</sequence>
<dbReference type="Proteomes" id="UP001207930">
    <property type="component" value="Unassembled WGS sequence"/>
</dbReference>
<gene>
    <name evidence="1" type="ORF">OKA04_21980</name>
</gene>
<name>A0ABT3FVI1_9BACT</name>
<comment type="caution">
    <text evidence="1">The sequence shown here is derived from an EMBL/GenBank/DDBJ whole genome shotgun (WGS) entry which is preliminary data.</text>
</comment>
<evidence type="ECO:0000313" key="2">
    <source>
        <dbReference type="Proteomes" id="UP001207930"/>
    </source>
</evidence>
<dbReference type="EMBL" id="JAPDDS010000017">
    <property type="protein sequence ID" value="MCW1887422.1"/>
    <property type="molecule type" value="Genomic_DNA"/>
</dbReference>
<dbReference type="RefSeq" id="WP_264503377.1">
    <property type="nucleotide sequence ID" value="NZ_JAPDDS010000017.1"/>
</dbReference>
<organism evidence="1 2">
    <name type="scientific">Luteolibacter flavescens</name>
    <dbReference type="NCBI Taxonomy" id="1859460"/>
    <lineage>
        <taxon>Bacteria</taxon>
        <taxon>Pseudomonadati</taxon>
        <taxon>Verrucomicrobiota</taxon>
        <taxon>Verrucomicrobiia</taxon>
        <taxon>Verrucomicrobiales</taxon>
        <taxon>Verrucomicrobiaceae</taxon>
        <taxon>Luteolibacter</taxon>
    </lineage>
</organism>
<reference evidence="1 2" key="1">
    <citation type="submission" date="2022-10" db="EMBL/GenBank/DDBJ databases">
        <title>Luteolibacter flavescens strain MCCC 1K03193, whole genome shotgun sequencing project.</title>
        <authorList>
            <person name="Zhao G."/>
            <person name="Shen L."/>
        </authorList>
    </citation>
    <scope>NUCLEOTIDE SEQUENCE [LARGE SCALE GENOMIC DNA]</scope>
    <source>
        <strain evidence="1 2">MCCC 1K03193</strain>
    </source>
</reference>
<keyword evidence="2" id="KW-1185">Reference proteome</keyword>
<evidence type="ECO:0000313" key="1">
    <source>
        <dbReference type="EMBL" id="MCW1887422.1"/>
    </source>
</evidence>
<accession>A0ABT3FVI1</accession>